<dbReference type="Proteomes" id="UP000187203">
    <property type="component" value="Unassembled WGS sequence"/>
</dbReference>
<name>A0A1R3GK03_9ROSI</name>
<protein>
    <submittedName>
        <fullName evidence="2">Uncharacterized protein</fullName>
    </submittedName>
</protein>
<evidence type="ECO:0000256" key="1">
    <source>
        <dbReference type="SAM" id="MobiDB-lite"/>
    </source>
</evidence>
<keyword evidence="3" id="KW-1185">Reference proteome</keyword>
<accession>A0A1R3GK03</accession>
<evidence type="ECO:0000313" key="2">
    <source>
        <dbReference type="EMBL" id="OMO58406.1"/>
    </source>
</evidence>
<proteinExistence type="predicted"/>
<dbReference type="AlphaFoldDB" id="A0A1R3GK03"/>
<reference evidence="3" key="1">
    <citation type="submission" date="2013-09" db="EMBL/GenBank/DDBJ databases">
        <title>Corchorus olitorius genome sequencing.</title>
        <authorList>
            <person name="Alam M."/>
            <person name="Haque M.S."/>
            <person name="Islam M.S."/>
            <person name="Emdad E.M."/>
            <person name="Islam M.M."/>
            <person name="Ahmed B."/>
            <person name="Halim A."/>
            <person name="Hossen Q.M.M."/>
            <person name="Hossain M.Z."/>
            <person name="Ahmed R."/>
            <person name="Khan M.M."/>
            <person name="Islam R."/>
            <person name="Rashid M.M."/>
            <person name="Khan S.A."/>
            <person name="Rahman M.S."/>
            <person name="Alam M."/>
            <person name="Yahiya A.S."/>
            <person name="Khan M.S."/>
            <person name="Azam M.S."/>
            <person name="Haque T."/>
            <person name="Lashkar M.Z.H."/>
            <person name="Akhand A.I."/>
            <person name="Morshed G."/>
            <person name="Roy S."/>
            <person name="Uddin K.S."/>
            <person name="Rabeya T."/>
            <person name="Hossain A.S."/>
            <person name="Chowdhury A."/>
            <person name="Snigdha A.R."/>
            <person name="Mortoza M.S."/>
            <person name="Matin S.A."/>
            <person name="Hoque S.M.E."/>
            <person name="Islam M.K."/>
            <person name="Roy D.K."/>
            <person name="Haider R."/>
            <person name="Moosa M.M."/>
            <person name="Elias S.M."/>
            <person name="Hasan A.M."/>
            <person name="Jahan S."/>
            <person name="Shafiuddin M."/>
            <person name="Mahmood N."/>
            <person name="Shommy N.S."/>
        </authorList>
    </citation>
    <scope>NUCLEOTIDE SEQUENCE [LARGE SCALE GENOMIC DNA]</scope>
    <source>
        <strain evidence="3">cv. O-4</strain>
    </source>
</reference>
<sequence length="32" mass="3548">METGGEVKEGVSRAHPLENDNHSQGRLTSVRR</sequence>
<evidence type="ECO:0000313" key="3">
    <source>
        <dbReference type="Proteomes" id="UP000187203"/>
    </source>
</evidence>
<dbReference type="EMBL" id="AWUE01022423">
    <property type="protein sequence ID" value="OMO58406.1"/>
    <property type="molecule type" value="Genomic_DNA"/>
</dbReference>
<comment type="caution">
    <text evidence="2">The sequence shown here is derived from an EMBL/GenBank/DDBJ whole genome shotgun (WGS) entry which is preliminary data.</text>
</comment>
<feature type="compositionally biased region" description="Basic and acidic residues" evidence="1">
    <location>
        <begin position="1"/>
        <end position="23"/>
    </location>
</feature>
<organism evidence="2 3">
    <name type="scientific">Corchorus olitorius</name>
    <dbReference type="NCBI Taxonomy" id="93759"/>
    <lineage>
        <taxon>Eukaryota</taxon>
        <taxon>Viridiplantae</taxon>
        <taxon>Streptophyta</taxon>
        <taxon>Embryophyta</taxon>
        <taxon>Tracheophyta</taxon>
        <taxon>Spermatophyta</taxon>
        <taxon>Magnoliopsida</taxon>
        <taxon>eudicotyledons</taxon>
        <taxon>Gunneridae</taxon>
        <taxon>Pentapetalae</taxon>
        <taxon>rosids</taxon>
        <taxon>malvids</taxon>
        <taxon>Malvales</taxon>
        <taxon>Malvaceae</taxon>
        <taxon>Grewioideae</taxon>
        <taxon>Apeibeae</taxon>
        <taxon>Corchorus</taxon>
    </lineage>
</organism>
<feature type="region of interest" description="Disordered" evidence="1">
    <location>
        <begin position="1"/>
        <end position="32"/>
    </location>
</feature>
<gene>
    <name evidence="2" type="ORF">COLO4_34672</name>
</gene>